<dbReference type="Pfam" id="PF18276">
    <property type="entry name" value="TcA_TcB_BD"/>
    <property type="match status" value="2"/>
</dbReference>
<reference evidence="9 10" key="1">
    <citation type="submission" date="2019-01" db="EMBL/GenBank/DDBJ databases">
        <title>Draft genome assembly of Photorhabdus luminescens subsp. sonorensis Caborca.</title>
        <authorList>
            <person name="Duong D.A."/>
            <person name="Espinosa-Artiles P."/>
            <person name="Orozco R.A."/>
            <person name="Molnar I."/>
            <person name="Stock P."/>
        </authorList>
    </citation>
    <scope>NUCLEOTIDE SEQUENCE [LARGE SCALE GENOMIC DNA]</scope>
    <source>
        <strain evidence="9 10">Caborca</strain>
    </source>
</reference>
<feature type="domain" description="Tc toxin complex TcA C-terminal TcB-binding" evidence="3">
    <location>
        <begin position="2446"/>
        <end position="2515"/>
    </location>
</feature>
<dbReference type="EMBL" id="SBIJ01000017">
    <property type="protein sequence ID" value="TNH43340.1"/>
    <property type="molecule type" value="Genomic_DNA"/>
</dbReference>
<dbReference type="InterPro" id="IPR054141">
    <property type="entry name" value="TcdA1_RBD_2"/>
</dbReference>
<feature type="domain" description="ABC toxin N-terminal" evidence="6">
    <location>
        <begin position="939"/>
        <end position="1059"/>
    </location>
</feature>
<evidence type="ECO:0000313" key="9">
    <source>
        <dbReference type="EMBL" id="TNH43340.1"/>
    </source>
</evidence>
<feature type="coiled-coil region" evidence="2">
    <location>
        <begin position="2047"/>
        <end position="2096"/>
    </location>
</feature>
<dbReference type="Pfam" id="PF20220">
    <property type="entry name" value="ABC_toxin_N"/>
    <property type="match status" value="1"/>
</dbReference>
<evidence type="ECO:0000256" key="2">
    <source>
        <dbReference type="SAM" id="Coils"/>
    </source>
</evidence>
<dbReference type="Pfam" id="PF03538">
    <property type="entry name" value="VRP1"/>
    <property type="match status" value="1"/>
</dbReference>
<evidence type="ECO:0000259" key="5">
    <source>
        <dbReference type="Pfam" id="PF18518"/>
    </source>
</evidence>
<comment type="caution">
    <text evidence="9">The sequence shown here is derived from an EMBL/GenBank/DDBJ whole genome shotgun (WGS) entry which is preliminary data.</text>
</comment>
<dbReference type="Pfam" id="PF18518">
    <property type="entry name" value="TcA_RBD"/>
    <property type="match status" value="1"/>
</dbReference>
<name>A0A5C4RH34_PHOLU</name>
<dbReference type="RefSeq" id="WP_139655803.1">
    <property type="nucleotide sequence ID" value="NZ_CAWOQH010000079.1"/>
</dbReference>
<feature type="domain" description="Tc toxin complex TcA C-terminal TcB-binding" evidence="3">
    <location>
        <begin position="2210"/>
        <end position="2341"/>
    </location>
</feature>
<dbReference type="Proteomes" id="UP000307592">
    <property type="component" value="Unassembled WGS sequence"/>
</dbReference>
<evidence type="ECO:0000259" key="4">
    <source>
        <dbReference type="Pfam" id="PF18413"/>
    </source>
</evidence>
<evidence type="ECO:0000313" key="10">
    <source>
        <dbReference type="Proteomes" id="UP000307592"/>
    </source>
</evidence>
<dbReference type="Pfam" id="PF21963">
    <property type="entry name" value="TcdA1_RBD_2"/>
    <property type="match status" value="1"/>
</dbReference>
<dbReference type="InterPro" id="IPR054144">
    <property type="entry name" value="TcdA1_RBD_1"/>
</dbReference>
<feature type="domain" description="TcA receptor binding" evidence="5">
    <location>
        <begin position="1637"/>
        <end position="1764"/>
    </location>
</feature>
<dbReference type="InterPro" id="IPR041079">
    <property type="entry name" value="Neuraminidase-like"/>
</dbReference>
<dbReference type="InterPro" id="IPR040840">
    <property type="entry name" value="TcA_TcB_BD"/>
</dbReference>
<organism evidence="9 10">
    <name type="scientific">Photorhabdus luminescens subsp. sonorensis</name>
    <dbReference type="NCBI Taxonomy" id="1173677"/>
    <lineage>
        <taxon>Bacteria</taxon>
        <taxon>Pseudomonadati</taxon>
        <taxon>Pseudomonadota</taxon>
        <taxon>Gammaproteobacteria</taxon>
        <taxon>Enterobacterales</taxon>
        <taxon>Morganellaceae</taxon>
        <taxon>Photorhabdus</taxon>
    </lineage>
</organism>
<sequence>MNSPVKEIPDVLKSQCGFNCLTDISHSSFNEFHQQVSEHLSWSEAHDLYHDAQQVQKDNRLYEAHILKRANPQLQNAVHLAIVAPDAELIVYNNQFSGRASQYVAPGEVASMFSPAAYLTELYREARNLHADGSVYHLDTRRPDLKSMALSQQNMDIELSTLSLSNELLLESIKTESNLDNYTKVMEMLSTFRPSGATPYHDAYENVRKVIQLQDPGLEQLNASPAIAGLMHQASLLGINASISPELFNILTEEITEGNAEELYKKNFGNIEPASLAMPEYLKRYYNLSDEELSQFIGKASNFGQQEYSNNQFITPVVNSSDGTVKVYRITREYTTNAYQVDVELFPYGGENYQLNYKFKDFWNASYLSIKLNDKRELVRTEGAPLVNIEYSEHITLSTADIGQPFEIGLTRVLPSGSWAYAAARFTVEEYNQYSFLLKLNKAIRLSRATELSPTILESIVRSVNQQLDINAEVLGKVFLTKYYMQRYAISAETALILCNALISQRSYDNQPSQFDRLFNTPLLNGQYFSTGDEEIDLNPGSTGDWRKAVLKRAFNIDDVSLYRLLKITNHNNQDGKIKNNLENLSDLYIGKLLAEIHQLTIDELDLLLVAVGEGKTNLSAISDKQLATLIRKLNTITSWLQTQKWSVFQLFVMTSTSYNKTLTPEIKNLLDTVYHGLQGFDKDKADLLHVMAPYIAATLQLSSENVAHSVLLWADKLQPGDGAMTAEKFWDWLNTQYTPDSSEVLATQEHIVQYCQALAQLEMVYHSTGINENAFRLFVTKPEMFGTSTEAVPAHDALSLIMLTRFADWVNTLGEKASSVLAAFEAKTLTAEQLAGAMNLDANLLLQASTQAQNHPHLPPVTQENAFSCWASIDTILQWVNVAQQLNVAPQGVSALVGLDYIQSNQKIPTYAQWENAAGVLTAGLNSQQADTLHAFLDESRSAALSTYYIRKVAKAAAAIKSRDDLYQYLLIDNQVSAAIKTTRIAEAIASIQLYVNRTLENVEENAHSGVISRQFFIDWDKYNKRYSTWAGVSQLVYYPENYIDPTMRIGQTKMMDALLQSVSQSQLNADTVEDAFMSYLTSFEQVANLKVISAYHDNINNDQGLTYFIGLSETDTGEYYWRSVDHSKFSDGKFAANAWSEWHKIDCPINPYRSTIRPVMYKSRLYLLWLEQKEITKQTGNSKDGYQTETDYRYELKLAHIRYDGTWNTPITFDVNEKISKLELAKNKAPGFYCAGYQGEDTLLVMFYNQQDTLDSYKTASMQGLYIFADMASKDMTPEQSNVYRDNSYQQFDTNSVRRVNNRYAENYEIPSSINSNNGYGRGEYNLSMVHGGDIPIIRYQASSSDLKIHISPKLRITHEGADERTRNQCNLIKRYGKLGDKFIIYTNLNVNTQWTSNKKLIYPVYQYSGNATNNRESRLLFYRDNQIGKVSVFLPSWGQSLYSEATNSNNGYIIDTSNQEPLFKQYLYMEDTNNGFRIIATDVNDAKEIKTAIPAAKVQVTVKAGSKEQTFTADKDVSIQPSPSFDEMNYQFNALEIDGTGLNFNNNSASIDVTFTAFAEDGRKLGYESFSIPVTRKVSTDNALTLHHNENGAQYMQWGVYRIRLNTLFARQLVARATTGIDTILSMETQNIQEPQLGKGFYATFVIPPYNPSTHGDERWFKLYIKHVVDNNSHIIYSGQLKDTNISITLFIPLDDVPLNQDYNAKVYMTFKKSPSDGTWWGPHFIRDDKGIVTINPKSILTHFESINVLNNISSEPMDFSGANSLYFWELFYYTPMLVAQRLLHEQNFDEANRWLKYVWSSSGYIVHGQIQNYQWNVRPLLEDTSWNSDPLDSVDPDAVAQHDPMHYKVSTFMRTLDLLIARGDHAYRQLERDTLNEAKMWYMQALHLLGDKPYLPLSTTWNDPRLDRAADITTQNTYASSIVALRQSTPALLSLRSANTLTDLFLPQINEVMMNYWQTLAQRVYNLRHNLSIDGQPLYLPIYATPADPKALLSAAVATSQGGGKLPESFMSLWRFPHMLENARSMVSQLTQFGSTLQNIIERQDAEALNALLQNQAAELILTNLSIQDKTIEELDAEKTVLEKSKAGAQSRFDSYSKLHDENINAGENQAMTLRASAAGLTTAVQASRLAGAAADLVPNIFGFAGGGSRWGAIAEATGYVMEFSANVMNTEADKISQSETYRRRRQEWEIQRNNAEAELKQLDAQLKSLTVRREAAVLQKTSLKTQQEQTQAQLAFLQRKFSNQALYNWLRGRLAAIYFQFYDLAVARCLMAEQAYRWEINDDSARFIKPGAWQGTYAGLLAGETLMLSLAQMEDAHLRRDKRALEVERTVSLAEIYAGLPQDKGPFSLTQEIEKLVNAGSGSAGSGNNNLAFGAGTDTKTSLQASISLADLKIREDYPESIGKIRRIKQISVTLPALLGPYQDVQAILSYGDQAGLANGCAALAVSHGTNDSGQFQLDFNDGKFLPFEGIAIDQGTLTLSFPNASTPAKGKQATMLKTLNDIILHIRYTIK</sequence>
<keyword evidence="2" id="KW-0175">Coiled coil</keyword>
<feature type="domain" description="Neuraminidase-like" evidence="4">
    <location>
        <begin position="1091"/>
        <end position="1252"/>
    </location>
</feature>
<feature type="domain" description="TcdA1 receptor binding" evidence="8">
    <location>
        <begin position="319"/>
        <end position="424"/>
    </location>
</feature>
<evidence type="ECO:0000259" key="8">
    <source>
        <dbReference type="Pfam" id="PF21968"/>
    </source>
</evidence>
<evidence type="ECO:0000256" key="1">
    <source>
        <dbReference type="ARBA" id="ARBA00023026"/>
    </source>
</evidence>
<evidence type="ECO:0000259" key="3">
    <source>
        <dbReference type="Pfam" id="PF18276"/>
    </source>
</evidence>
<dbReference type="InterPro" id="IPR041568">
    <property type="entry name" value="TcA_RBD"/>
</dbReference>
<evidence type="ECO:0000259" key="7">
    <source>
        <dbReference type="Pfam" id="PF21963"/>
    </source>
</evidence>
<feature type="domain" description="TcdA1 receptor binding" evidence="7">
    <location>
        <begin position="1494"/>
        <end position="1578"/>
    </location>
</feature>
<dbReference type="InterPro" id="IPR046839">
    <property type="entry name" value="ABC_toxin_N"/>
</dbReference>
<accession>A0A5C4RH34</accession>
<feature type="coiled-coil region" evidence="2">
    <location>
        <begin position="2183"/>
        <end position="2245"/>
    </location>
</feature>
<dbReference type="Pfam" id="PF18413">
    <property type="entry name" value="Neuraminidase"/>
    <property type="match status" value="1"/>
</dbReference>
<dbReference type="Pfam" id="PF21968">
    <property type="entry name" value="TcdA1_RBD_3"/>
    <property type="match status" value="1"/>
</dbReference>
<evidence type="ECO:0000259" key="6">
    <source>
        <dbReference type="Pfam" id="PF20220"/>
    </source>
</evidence>
<proteinExistence type="predicted"/>
<gene>
    <name evidence="9" type="ORF">EP164_11715</name>
</gene>
<dbReference type="InterPro" id="IPR018003">
    <property type="entry name" value="Insecticidal_toxin/plasmid_vir"/>
</dbReference>
<keyword evidence="1" id="KW-0843">Virulence</keyword>
<protein>
    <submittedName>
        <fullName evidence="9">Toxin</fullName>
    </submittedName>
</protein>